<reference evidence="3" key="2">
    <citation type="submission" date="2015-06" db="UniProtKB">
        <authorList>
            <consortium name="EnsemblMetazoa"/>
        </authorList>
    </citation>
    <scope>IDENTIFICATION</scope>
</reference>
<dbReference type="HOGENOM" id="CLU_022842_0_1_1"/>
<dbReference type="PANTHER" id="PTHR12897:SF4">
    <property type="entry name" value="REGULATOR OF MON1-CCZ1 COMPLEX"/>
    <property type="match status" value="1"/>
</dbReference>
<organism evidence="3 4">
    <name type="scientific">Tetranychus urticae</name>
    <name type="common">Two-spotted spider mite</name>
    <dbReference type="NCBI Taxonomy" id="32264"/>
    <lineage>
        <taxon>Eukaryota</taxon>
        <taxon>Metazoa</taxon>
        <taxon>Ecdysozoa</taxon>
        <taxon>Arthropoda</taxon>
        <taxon>Chelicerata</taxon>
        <taxon>Arachnida</taxon>
        <taxon>Acari</taxon>
        <taxon>Acariformes</taxon>
        <taxon>Trombidiformes</taxon>
        <taxon>Prostigmata</taxon>
        <taxon>Eleutherengona</taxon>
        <taxon>Raphignathae</taxon>
        <taxon>Tetranychoidea</taxon>
        <taxon>Tetranychidae</taxon>
        <taxon>Tetranychus</taxon>
    </lineage>
</organism>
<feature type="domain" description="Mic1" evidence="1">
    <location>
        <begin position="373"/>
        <end position="618"/>
    </location>
</feature>
<dbReference type="EMBL" id="CAEY01001591">
    <property type="status" value="NOT_ANNOTATED_CDS"/>
    <property type="molecule type" value="Genomic_DNA"/>
</dbReference>
<dbReference type="AlphaFoldDB" id="T1K5V2"/>
<dbReference type="Pfam" id="PF07035">
    <property type="entry name" value="RMC1_C"/>
    <property type="match status" value="1"/>
</dbReference>
<evidence type="ECO:0000313" key="4">
    <source>
        <dbReference type="Proteomes" id="UP000015104"/>
    </source>
</evidence>
<protein>
    <submittedName>
        <fullName evidence="3">Uncharacterized protein</fullName>
    </submittedName>
</protein>
<dbReference type="GO" id="GO:0010506">
    <property type="term" value="P:regulation of autophagy"/>
    <property type="evidence" value="ECO:0007669"/>
    <property type="project" value="InterPro"/>
</dbReference>
<gene>
    <name evidence="3" type="primary">107360844</name>
</gene>
<sequence length="639" mass="73687">MQDNYIFKLSDDYVKFEPVSNDNIVFFDDHNQQVFILKNDGSQGIEVKSPTSHFKLNLTLEDVTNIKSIKLSPSSDILALQRCGNSVEFFVFDNEDTKSVFTQTCKSKTSTIIGYVWTSGNEIVFVTDSGVEYFEINRTRNCCRHLKSFNITINWFIYQPVSSFLILSSSQNGNLLQPFHFKSSTMYKLTKFEVEWSAKLKNQRPCLYERDVAVVNLYNQTFLLVLQHEAVTKEEKGSQISIYTLQKEGPARKTHILQLRLTGRFAINIVDNLVVVHHKTSQASLMFDIKSPSGQIQSGITYLSPILQPSPIEPFEVDDSTLCELYSTNWAIFQPDIIIDAKLGYFWKLKVNLIPICSMMSNDGLLLDFLLPRSNSKQVILNLCKEEVCRRPKEFSNINHLGKIGFIFNKLNSIYRDNGESSKSLICKQIVENDAKTSPYIDQTDMFSSVFSVFEVKSEDSNENFVVSVLFEYIYSLNRYKIPVQYLIYELLINVLVRGKKFYLLHQFLQYQVLTPSKQLACLLLSLQPHYPHATQLALDMFQLLQVSQEHVIDILLSRYDIFRAIRFIQNNGNPETISAKKFLEVALSSGDDQLFFNTFRFFEQRNFRLRGSPTFLESDLCEPFVGKFEEMFGKSSSF</sequence>
<dbReference type="EnsemblMetazoa" id="tetur05g07630.1">
    <property type="protein sequence ID" value="tetur05g07630.1"/>
    <property type="gene ID" value="tetur05g07630"/>
</dbReference>
<evidence type="ECO:0000313" key="3">
    <source>
        <dbReference type="EnsemblMetazoa" id="tetur05g07630.1"/>
    </source>
</evidence>
<feature type="domain" description="Regulator of MON1-CCZ1 complex N-terminal" evidence="2">
    <location>
        <begin position="25"/>
        <end position="141"/>
    </location>
</feature>
<dbReference type="eggNOG" id="KOG2377">
    <property type="taxonomic scope" value="Eukaryota"/>
</dbReference>
<keyword evidence="4" id="KW-1185">Reference proteome</keyword>
<dbReference type="GO" id="GO:0005765">
    <property type="term" value="C:lysosomal membrane"/>
    <property type="evidence" value="ECO:0007669"/>
    <property type="project" value="TreeGrafter"/>
</dbReference>
<accession>T1K5V2</accession>
<dbReference type="KEGG" id="tut:107360844"/>
<evidence type="ECO:0000259" key="1">
    <source>
        <dbReference type="Pfam" id="PF07035"/>
    </source>
</evidence>
<dbReference type="SUPFAM" id="SSF50978">
    <property type="entry name" value="WD40 repeat-like"/>
    <property type="match status" value="1"/>
</dbReference>
<dbReference type="OMA" id="VWVHNRE"/>
<dbReference type="InterPro" id="IPR009755">
    <property type="entry name" value="RMC1_C"/>
</dbReference>
<proteinExistence type="predicted"/>
<name>T1K5V2_TETUR</name>
<reference evidence="4" key="1">
    <citation type="submission" date="2011-08" db="EMBL/GenBank/DDBJ databases">
        <authorList>
            <person name="Rombauts S."/>
        </authorList>
    </citation>
    <scope>NUCLEOTIDE SEQUENCE</scope>
    <source>
        <strain evidence="4">London</strain>
    </source>
</reference>
<evidence type="ECO:0000259" key="2">
    <source>
        <dbReference type="Pfam" id="PF21029"/>
    </source>
</evidence>
<dbReference type="Proteomes" id="UP000015104">
    <property type="component" value="Unassembled WGS sequence"/>
</dbReference>
<dbReference type="InterPro" id="IPR049040">
    <property type="entry name" value="RMC1_N"/>
</dbReference>
<dbReference type="GO" id="GO:0031902">
    <property type="term" value="C:late endosome membrane"/>
    <property type="evidence" value="ECO:0007669"/>
    <property type="project" value="TreeGrafter"/>
</dbReference>
<dbReference type="PANTHER" id="PTHR12897">
    <property type="entry name" value="COLON CANCER-ASSOCIATED PROTEIN MIC1"/>
    <property type="match status" value="1"/>
</dbReference>
<dbReference type="Pfam" id="PF21029">
    <property type="entry name" value="RMC1_N"/>
    <property type="match status" value="1"/>
</dbReference>
<dbReference type="InterPro" id="IPR036322">
    <property type="entry name" value="WD40_repeat_dom_sf"/>
</dbReference>
<dbReference type="GO" id="GO:0035658">
    <property type="term" value="C:Mon1-Ccz1 complex"/>
    <property type="evidence" value="ECO:0007669"/>
    <property type="project" value="InterPro"/>
</dbReference>
<dbReference type="OrthoDB" id="26384at2759"/>
<dbReference type="InterPro" id="IPR040371">
    <property type="entry name" value="RMC1"/>
</dbReference>